<reference evidence="1 2" key="1">
    <citation type="submission" date="2023-11" db="EMBL/GenBank/DDBJ databases">
        <authorList>
            <person name="Cook R."/>
            <person name="Crisci M."/>
            <person name="Pye H."/>
            <person name="Adriaenssens E."/>
            <person name="Santini J."/>
        </authorList>
    </citation>
    <scope>NUCLEOTIDE SEQUENCE [LARGE SCALE GENOMIC DNA]</scope>
    <source>
        <strain evidence="1">Lak_Megaphage_RVC_JS4_GC31</strain>
    </source>
</reference>
<protein>
    <submittedName>
        <fullName evidence="1">Uncharacterized protein</fullName>
    </submittedName>
</protein>
<name>A0ABZ0Z3Z5_9CAUD</name>
<accession>A0ABZ0Z3Z5</accession>
<proteinExistence type="predicted"/>
<evidence type="ECO:0000313" key="2">
    <source>
        <dbReference type="Proteomes" id="UP001349343"/>
    </source>
</evidence>
<organism evidence="1 2">
    <name type="scientific">phage Lak_Megaphage_RVC_JS4_GC31</name>
    <dbReference type="NCBI Taxonomy" id="3109228"/>
    <lineage>
        <taxon>Viruses</taxon>
        <taxon>Duplodnaviria</taxon>
        <taxon>Heunggongvirae</taxon>
        <taxon>Uroviricota</taxon>
        <taxon>Caudoviricetes</taxon>
        <taxon>Caudoviricetes code 15 clade</taxon>
    </lineage>
</organism>
<evidence type="ECO:0000313" key="1">
    <source>
        <dbReference type="EMBL" id="WQJ53192.1"/>
    </source>
</evidence>
<sequence>MRTIFNDIDFNDTESVMGNQYDSETKTQICDYYVKLYTSFYSKYIASTLIYNFVDDTHVCFSEKTRIKSPQANKNNETYDNIVLPYRSKDIIVMLKFNTPYNIEYIRGRILNYNVSNHSKCADEELFLLRYANDIMTNNNCTVDEIIFTDEDDSIYNTLNEFTITMCYERRESIADTPPLTEEFCKQFPKLSFGKSGVQLTNKLIFDRCHFESEKAFIYACNRLHKLYPNMVIDINAATVYFGGHALWDNTSYFNKYFLNTVLGFESYDNVDEHIIIEINKLNKCLKYMNESLYKSLINNIAKVVKKSINEARSFGDFDRRGADPLVKNIAKLIGSPSVKYAVTIINPSVKQTSGTRMSFICKATDIHGINTPCGFYVKRTFNENGIISINPNDFSPKKLNIPYKDKTINYLIFVVVNKGYGENSYRGYIFDKDLILDIIQNLKKLKKQNKDKHSVKDEFNNRYDDKKVYLSPKFLETAIYRIDDIYYVKTREELNGKYDF</sequence>
<dbReference type="EMBL" id="OR769222">
    <property type="protein sequence ID" value="WQJ53192.1"/>
    <property type="molecule type" value="Genomic_DNA"/>
</dbReference>
<keyword evidence="2" id="KW-1185">Reference proteome</keyword>
<dbReference type="Proteomes" id="UP001349343">
    <property type="component" value="Segment"/>
</dbReference>